<protein>
    <submittedName>
        <fullName evidence="2">Uncharacterized protein</fullName>
    </submittedName>
</protein>
<dbReference type="AlphaFoldDB" id="A0A2C9W248"/>
<gene>
    <name evidence="2" type="ORF">MANES_04G057800</name>
</gene>
<sequence>MTNKSADTEGSWLGIVFTTEDKKNEHKRARKLAKQDDRTQKQCNFL</sequence>
<evidence type="ECO:0000313" key="2">
    <source>
        <dbReference type="EMBL" id="OAY52102.1"/>
    </source>
</evidence>
<feature type="region of interest" description="Disordered" evidence="1">
    <location>
        <begin position="22"/>
        <end position="46"/>
    </location>
</feature>
<organism evidence="2">
    <name type="scientific">Manihot esculenta</name>
    <name type="common">Cassava</name>
    <name type="synonym">Jatropha manihot</name>
    <dbReference type="NCBI Taxonomy" id="3983"/>
    <lineage>
        <taxon>Eukaryota</taxon>
        <taxon>Viridiplantae</taxon>
        <taxon>Streptophyta</taxon>
        <taxon>Embryophyta</taxon>
        <taxon>Tracheophyta</taxon>
        <taxon>Spermatophyta</taxon>
        <taxon>Magnoliopsida</taxon>
        <taxon>eudicotyledons</taxon>
        <taxon>Gunneridae</taxon>
        <taxon>Pentapetalae</taxon>
        <taxon>rosids</taxon>
        <taxon>fabids</taxon>
        <taxon>Malpighiales</taxon>
        <taxon>Euphorbiaceae</taxon>
        <taxon>Crotonoideae</taxon>
        <taxon>Manihoteae</taxon>
        <taxon>Manihot</taxon>
    </lineage>
</organism>
<accession>A0A2C9W248</accession>
<name>A0A2C9W248_MANES</name>
<reference evidence="2" key="1">
    <citation type="submission" date="2016-02" db="EMBL/GenBank/DDBJ databases">
        <title>WGS assembly of Manihot esculenta.</title>
        <authorList>
            <person name="Bredeson J.V."/>
            <person name="Prochnik S.E."/>
            <person name="Lyons J.B."/>
            <person name="Schmutz J."/>
            <person name="Grimwood J."/>
            <person name="Vrebalov J."/>
            <person name="Bart R.S."/>
            <person name="Amuge T."/>
            <person name="Ferguson M.E."/>
            <person name="Green R."/>
            <person name="Putnam N."/>
            <person name="Stites J."/>
            <person name="Rounsley S."/>
            <person name="Rokhsar D.S."/>
        </authorList>
    </citation>
    <scope>NUCLEOTIDE SEQUENCE [LARGE SCALE GENOMIC DNA]</scope>
    <source>
        <tissue evidence="2">Leaf</tissue>
    </source>
</reference>
<proteinExistence type="predicted"/>
<evidence type="ECO:0000256" key="1">
    <source>
        <dbReference type="SAM" id="MobiDB-lite"/>
    </source>
</evidence>
<dbReference type="EMBL" id="CM004390">
    <property type="protein sequence ID" value="OAY52102.1"/>
    <property type="molecule type" value="Genomic_DNA"/>
</dbReference>